<feature type="site" description="Important for substrate specificity" evidence="6">
    <location>
        <position position="152"/>
    </location>
</feature>
<dbReference type="GO" id="GO:0005737">
    <property type="term" value="C:cytoplasm"/>
    <property type="evidence" value="ECO:0007669"/>
    <property type="project" value="UniProtKB-SubCell"/>
</dbReference>
<dbReference type="PANTHER" id="PTHR43213:SF5">
    <property type="entry name" value="BIFUNCTIONAL DTTP_UTP PYROPHOSPHATASE_METHYLTRANSFERASE PROTEIN-RELATED"/>
    <property type="match status" value="1"/>
</dbReference>
<keyword evidence="3 6" id="KW-0963">Cytoplasm</keyword>
<comment type="caution">
    <text evidence="7">The sequence shown here is derived from an EMBL/GenBank/DDBJ whole genome shotgun (WGS) entry which is preliminary data.</text>
</comment>
<proteinExistence type="inferred from homology"/>
<dbReference type="Proteomes" id="UP001237207">
    <property type="component" value="Unassembled WGS sequence"/>
</dbReference>
<sequence>MANIILSSTSPRRKQLLEQINLPFTIQTTQVNESYPKHLSPKEVVMYLANKKAEAISSKQEDAFVIGADTIVVFENEILGKPESSEEARQVLKKLSGNTHSVYTGVSIHYKREKEIFYEKTLVTFWELTNEEIEGYLHSGEPFDKAGSYGIQGIGAAFVRKIDGDYFSVVGLPVAKVYRQLRRMGYVGPPFSFSS</sequence>
<dbReference type="RefSeq" id="WP_307256538.1">
    <property type="nucleotide sequence ID" value="NZ_JAUSUC010000008.1"/>
</dbReference>
<dbReference type="InterPro" id="IPR003697">
    <property type="entry name" value="Maf-like"/>
</dbReference>
<dbReference type="SUPFAM" id="SSF52972">
    <property type="entry name" value="ITPase-like"/>
    <property type="match status" value="1"/>
</dbReference>
<dbReference type="GO" id="GO:0009117">
    <property type="term" value="P:nucleotide metabolic process"/>
    <property type="evidence" value="ECO:0007669"/>
    <property type="project" value="UniProtKB-KW"/>
</dbReference>
<reference evidence="7" key="1">
    <citation type="submission" date="2023-07" db="EMBL/GenBank/DDBJ databases">
        <title>Genomic Encyclopedia of Type Strains, Phase IV (KMG-IV): sequencing the most valuable type-strain genomes for metagenomic binning, comparative biology and taxonomic classification.</title>
        <authorList>
            <person name="Goeker M."/>
        </authorList>
    </citation>
    <scope>NUCLEOTIDE SEQUENCE</scope>
    <source>
        <strain evidence="7">DSM 23947</strain>
    </source>
</reference>
<evidence type="ECO:0000256" key="2">
    <source>
        <dbReference type="ARBA" id="ARBA00004496"/>
    </source>
</evidence>
<organism evidence="7 8">
    <name type="scientific">Oikeobacillus pervagus</name>
    <dbReference type="NCBI Taxonomy" id="1325931"/>
    <lineage>
        <taxon>Bacteria</taxon>
        <taxon>Bacillati</taxon>
        <taxon>Bacillota</taxon>
        <taxon>Bacilli</taxon>
        <taxon>Bacillales</taxon>
        <taxon>Bacillaceae</taxon>
        <taxon>Oikeobacillus</taxon>
    </lineage>
</organism>
<dbReference type="HAMAP" id="MF_00528">
    <property type="entry name" value="Maf"/>
    <property type="match status" value="1"/>
</dbReference>
<comment type="similarity">
    <text evidence="6">Belongs to the Maf family. YhdE subfamily.</text>
</comment>
<comment type="catalytic activity">
    <reaction evidence="6">
        <text>UTP + H2O = UMP + diphosphate + H(+)</text>
        <dbReference type="Rhea" id="RHEA:29395"/>
        <dbReference type="ChEBI" id="CHEBI:15377"/>
        <dbReference type="ChEBI" id="CHEBI:15378"/>
        <dbReference type="ChEBI" id="CHEBI:33019"/>
        <dbReference type="ChEBI" id="CHEBI:46398"/>
        <dbReference type="ChEBI" id="CHEBI:57865"/>
        <dbReference type="EC" id="3.6.1.9"/>
    </reaction>
</comment>
<dbReference type="AlphaFoldDB" id="A0AAJ1T496"/>
<evidence type="ECO:0000313" key="8">
    <source>
        <dbReference type="Proteomes" id="UP001237207"/>
    </source>
</evidence>
<dbReference type="InterPro" id="IPR029001">
    <property type="entry name" value="ITPase-like_fam"/>
</dbReference>
<evidence type="ECO:0000256" key="6">
    <source>
        <dbReference type="HAMAP-Rule" id="MF_00528"/>
    </source>
</evidence>
<evidence type="ECO:0000256" key="5">
    <source>
        <dbReference type="ARBA" id="ARBA00023080"/>
    </source>
</evidence>
<accession>A0AAJ1T496</accession>
<dbReference type="PIRSF" id="PIRSF006305">
    <property type="entry name" value="Maf"/>
    <property type="match status" value="1"/>
</dbReference>
<feature type="site" description="Important for substrate specificity" evidence="6">
    <location>
        <position position="12"/>
    </location>
</feature>
<evidence type="ECO:0000313" key="7">
    <source>
        <dbReference type="EMBL" id="MDQ0214550.1"/>
    </source>
</evidence>
<dbReference type="Pfam" id="PF02545">
    <property type="entry name" value="Maf"/>
    <property type="match status" value="1"/>
</dbReference>
<dbReference type="EMBL" id="JAUSUC010000008">
    <property type="protein sequence ID" value="MDQ0214550.1"/>
    <property type="molecule type" value="Genomic_DNA"/>
</dbReference>
<keyword evidence="5 6" id="KW-0546">Nucleotide metabolism</keyword>
<protein>
    <recommendedName>
        <fullName evidence="6">dTTP/UTP pyrophosphatase</fullName>
        <shortName evidence="6">dTTPase/UTPase</shortName>
        <ecNumber evidence="6">3.6.1.9</ecNumber>
    </recommendedName>
    <alternativeName>
        <fullName evidence="6">Nucleoside triphosphate pyrophosphatase</fullName>
    </alternativeName>
    <alternativeName>
        <fullName evidence="6">Nucleotide pyrophosphatase</fullName>
        <shortName evidence="6">Nucleotide PPase</shortName>
    </alternativeName>
</protein>
<evidence type="ECO:0000256" key="3">
    <source>
        <dbReference type="ARBA" id="ARBA00022490"/>
    </source>
</evidence>
<comment type="subcellular location">
    <subcellularLocation>
        <location evidence="2 6">Cytoplasm</location>
    </subcellularLocation>
</comment>
<dbReference type="GO" id="GO:0047429">
    <property type="term" value="F:nucleoside triphosphate diphosphatase activity"/>
    <property type="evidence" value="ECO:0007669"/>
    <property type="project" value="UniProtKB-EC"/>
</dbReference>
<name>A0AAJ1T496_9BACI</name>
<dbReference type="NCBIfam" id="TIGR00172">
    <property type="entry name" value="maf"/>
    <property type="match status" value="1"/>
</dbReference>
<dbReference type="FunFam" id="3.90.950.10:FF:000005">
    <property type="entry name" value="7-methyl-GTP pyrophosphatase"/>
    <property type="match status" value="1"/>
</dbReference>
<comment type="catalytic activity">
    <reaction evidence="6">
        <text>dTTP + H2O = dTMP + diphosphate + H(+)</text>
        <dbReference type="Rhea" id="RHEA:28534"/>
        <dbReference type="ChEBI" id="CHEBI:15377"/>
        <dbReference type="ChEBI" id="CHEBI:15378"/>
        <dbReference type="ChEBI" id="CHEBI:33019"/>
        <dbReference type="ChEBI" id="CHEBI:37568"/>
        <dbReference type="ChEBI" id="CHEBI:63528"/>
        <dbReference type="EC" id="3.6.1.9"/>
    </reaction>
</comment>
<feature type="active site" description="Proton acceptor" evidence="6">
    <location>
        <position position="69"/>
    </location>
</feature>
<dbReference type="CDD" id="cd00555">
    <property type="entry name" value="Maf"/>
    <property type="match status" value="1"/>
</dbReference>
<dbReference type="EC" id="3.6.1.9" evidence="6"/>
<comment type="caution">
    <text evidence="6">Lacks conserved residue(s) required for the propagation of feature annotation.</text>
</comment>
<evidence type="ECO:0000256" key="1">
    <source>
        <dbReference type="ARBA" id="ARBA00001968"/>
    </source>
</evidence>
<keyword evidence="4 6" id="KW-0378">Hydrolase</keyword>
<keyword evidence="8" id="KW-1185">Reference proteome</keyword>
<dbReference type="PANTHER" id="PTHR43213">
    <property type="entry name" value="BIFUNCTIONAL DTTP/UTP PYROPHOSPHATASE/METHYLTRANSFERASE PROTEIN-RELATED"/>
    <property type="match status" value="1"/>
</dbReference>
<evidence type="ECO:0000256" key="4">
    <source>
        <dbReference type="ARBA" id="ARBA00022801"/>
    </source>
</evidence>
<feature type="site" description="Important for substrate specificity" evidence="6">
    <location>
        <position position="70"/>
    </location>
</feature>
<comment type="function">
    <text evidence="6">Nucleoside triphosphate pyrophosphatase that hydrolyzes dTTP and UTP. May have a dual role in cell division arrest and in preventing the incorporation of modified nucleotides into cellular nucleic acids.</text>
</comment>
<comment type="cofactor">
    <cofactor evidence="1 6">
        <name>a divalent metal cation</name>
        <dbReference type="ChEBI" id="CHEBI:60240"/>
    </cofactor>
</comment>
<gene>
    <name evidence="7" type="ORF">J2S13_000946</name>
</gene>
<dbReference type="Gene3D" id="3.90.950.10">
    <property type="match status" value="1"/>
</dbReference>